<organism evidence="1 2">
    <name type="scientific">Candidatus Daviesbacteria bacterium RIFCSPLOWO2_01_FULL_39_12</name>
    <dbReference type="NCBI Taxonomy" id="1797785"/>
    <lineage>
        <taxon>Bacteria</taxon>
        <taxon>Candidatus Daviesiibacteriota</taxon>
    </lineage>
</organism>
<proteinExistence type="predicted"/>
<name>A0A1F5KTW0_9BACT</name>
<dbReference type="EMBL" id="MFDM01000003">
    <property type="protein sequence ID" value="OGE44368.1"/>
    <property type="molecule type" value="Genomic_DNA"/>
</dbReference>
<comment type="caution">
    <text evidence="1">The sequence shown here is derived from an EMBL/GenBank/DDBJ whole genome shotgun (WGS) entry which is preliminary data.</text>
</comment>
<evidence type="ECO:0000313" key="2">
    <source>
        <dbReference type="Proteomes" id="UP000178565"/>
    </source>
</evidence>
<dbReference type="Proteomes" id="UP000178565">
    <property type="component" value="Unassembled WGS sequence"/>
</dbReference>
<gene>
    <name evidence="1" type="ORF">A3B45_03775</name>
</gene>
<protein>
    <submittedName>
        <fullName evidence="1">Uncharacterized protein</fullName>
    </submittedName>
</protein>
<sequence>MATEKVPEYPFFTESERQFRRWYFSRFDNLPSEQEVRQWRTYTFPHILTLPPLGCETLVETYDRRIQVQDLGKIPTTRFADSKPVPTPN</sequence>
<accession>A0A1F5KTW0</accession>
<dbReference type="AlphaFoldDB" id="A0A1F5KTW0"/>
<dbReference type="STRING" id="1797785.A3B45_03775"/>
<reference evidence="1 2" key="1">
    <citation type="journal article" date="2016" name="Nat. Commun.">
        <title>Thousands of microbial genomes shed light on interconnected biogeochemical processes in an aquifer system.</title>
        <authorList>
            <person name="Anantharaman K."/>
            <person name="Brown C.T."/>
            <person name="Hug L.A."/>
            <person name="Sharon I."/>
            <person name="Castelle C.J."/>
            <person name="Probst A.J."/>
            <person name="Thomas B.C."/>
            <person name="Singh A."/>
            <person name="Wilkins M.J."/>
            <person name="Karaoz U."/>
            <person name="Brodie E.L."/>
            <person name="Williams K.H."/>
            <person name="Hubbard S.S."/>
            <person name="Banfield J.F."/>
        </authorList>
    </citation>
    <scope>NUCLEOTIDE SEQUENCE [LARGE SCALE GENOMIC DNA]</scope>
</reference>
<evidence type="ECO:0000313" key="1">
    <source>
        <dbReference type="EMBL" id="OGE44368.1"/>
    </source>
</evidence>